<dbReference type="Proteomes" id="UP000323732">
    <property type="component" value="Unassembled WGS sequence"/>
</dbReference>
<protein>
    <submittedName>
        <fullName evidence="2">Uncharacterized protein</fullName>
    </submittedName>
</protein>
<reference evidence="2 3" key="1">
    <citation type="submission" date="2019-08" db="EMBL/GenBank/DDBJ databases">
        <title>Bacillus genomes from the desert of Cuatro Cienegas, Coahuila.</title>
        <authorList>
            <person name="Olmedo-Alvarez G."/>
        </authorList>
    </citation>
    <scope>NUCLEOTIDE SEQUENCE [LARGE SCALE GENOMIC DNA]</scope>
    <source>
        <strain evidence="2 3">CH37_1T</strain>
    </source>
</reference>
<keyword evidence="1" id="KW-1133">Transmembrane helix</keyword>
<feature type="transmembrane region" description="Helical" evidence="1">
    <location>
        <begin position="68"/>
        <end position="89"/>
    </location>
</feature>
<accession>A0A5D4SJC8</accession>
<keyword evidence="1" id="KW-0812">Transmembrane</keyword>
<dbReference type="EMBL" id="VTES01000005">
    <property type="protein sequence ID" value="TYS62294.1"/>
    <property type="molecule type" value="Genomic_DNA"/>
</dbReference>
<comment type="caution">
    <text evidence="2">The sequence shown here is derived from an EMBL/GenBank/DDBJ whole genome shotgun (WGS) entry which is preliminary data.</text>
</comment>
<feature type="transmembrane region" description="Helical" evidence="1">
    <location>
        <begin position="16"/>
        <end position="37"/>
    </location>
</feature>
<organism evidence="2 3">
    <name type="scientific">Bacillus infantis</name>
    <dbReference type="NCBI Taxonomy" id="324767"/>
    <lineage>
        <taxon>Bacteria</taxon>
        <taxon>Bacillati</taxon>
        <taxon>Bacillota</taxon>
        <taxon>Bacilli</taxon>
        <taxon>Bacillales</taxon>
        <taxon>Bacillaceae</taxon>
        <taxon>Bacillus</taxon>
    </lineage>
</organism>
<sequence>MKKIKLFTGLFLREPLWFKILITGSLFLSILFSSSVFADGGAFFQGTSKIAAAVFFGAWGIKLKASRGASAALFIAAAVCLGLGAAAFYY</sequence>
<evidence type="ECO:0000256" key="1">
    <source>
        <dbReference type="SAM" id="Phobius"/>
    </source>
</evidence>
<evidence type="ECO:0000313" key="2">
    <source>
        <dbReference type="EMBL" id="TYS62294.1"/>
    </source>
</evidence>
<keyword evidence="1" id="KW-0472">Membrane</keyword>
<gene>
    <name evidence="2" type="ORF">FZD47_19715</name>
</gene>
<dbReference type="AlphaFoldDB" id="A0A5D4SJC8"/>
<dbReference type="RefSeq" id="WP_148950631.1">
    <property type="nucleotide sequence ID" value="NZ_VTES01000005.1"/>
</dbReference>
<feature type="transmembrane region" description="Helical" evidence="1">
    <location>
        <begin position="43"/>
        <end position="61"/>
    </location>
</feature>
<evidence type="ECO:0000313" key="3">
    <source>
        <dbReference type="Proteomes" id="UP000323732"/>
    </source>
</evidence>
<proteinExistence type="predicted"/>
<name>A0A5D4SJC8_9BACI</name>